<organism evidence="1">
    <name type="scientific">Zea mays</name>
    <name type="common">Maize</name>
    <dbReference type="NCBI Taxonomy" id="4577"/>
    <lineage>
        <taxon>Eukaryota</taxon>
        <taxon>Viridiplantae</taxon>
        <taxon>Streptophyta</taxon>
        <taxon>Embryophyta</taxon>
        <taxon>Tracheophyta</taxon>
        <taxon>Spermatophyta</taxon>
        <taxon>Magnoliopsida</taxon>
        <taxon>Liliopsida</taxon>
        <taxon>Poales</taxon>
        <taxon>Poaceae</taxon>
        <taxon>PACMAD clade</taxon>
        <taxon>Panicoideae</taxon>
        <taxon>Andropogonodae</taxon>
        <taxon>Andropogoneae</taxon>
        <taxon>Tripsacinae</taxon>
        <taxon>Zea</taxon>
    </lineage>
</organism>
<name>B4FDT3_MAIZE</name>
<reference evidence="1" key="1">
    <citation type="journal article" date="2009" name="PLoS Genet.">
        <title>Sequencing, mapping, and analysis of 27,455 maize full-length cDNAs.</title>
        <authorList>
            <person name="Soderlund C."/>
            <person name="Descour A."/>
            <person name="Kudrna D."/>
            <person name="Bomhoff M."/>
            <person name="Boyd L."/>
            <person name="Currie J."/>
            <person name="Angelova A."/>
            <person name="Collura K."/>
            <person name="Wissotski M."/>
            <person name="Ashley E."/>
            <person name="Morrow D."/>
            <person name="Fernandes J."/>
            <person name="Walbot V."/>
            <person name="Yu Y."/>
        </authorList>
    </citation>
    <scope>NUCLEOTIDE SEQUENCE</scope>
    <source>
        <strain evidence="1">B73</strain>
    </source>
</reference>
<evidence type="ECO:0000313" key="1">
    <source>
        <dbReference type="EMBL" id="ACF80276.1"/>
    </source>
</evidence>
<dbReference type="EMBL" id="BT086773">
    <property type="protein sequence ID" value="ACR37126.1"/>
    <property type="molecule type" value="mRNA"/>
</dbReference>
<dbReference type="AlphaFoldDB" id="B4FDT3"/>
<protein>
    <submittedName>
        <fullName evidence="1">Uncharacterized protein</fullName>
    </submittedName>
</protein>
<sequence>MHDIGQKLPLCTRSRQLYNTTLCNL</sequence>
<accession>B4FDT3</accession>
<proteinExistence type="evidence at transcript level"/>
<dbReference type="EMBL" id="BT035271">
    <property type="protein sequence ID" value="ACF80276.1"/>
    <property type="molecule type" value="mRNA"/>
</dbReference>